<evidence type="ECO:0000313" key="2">
    <source>
        <dbReference type="EMBL" id="KAK8399300.1"/>
    </source>
</evidence>
<protein>
    <submittedName>
        <fullName evidence="2">Uncharacterized protein</fullName>
    </submittedName>
</protein>
<feature type="region of interest" description="Disordered" evidence="1">
    <location>
        <begin position="1"/>
        <end position="75"/>
    </location>
</feature>
<feature type="compositionally biased region" description="Polar residues" evidence="1">
    <location>
        <begin position="1"/>
        <end position="10"/>
    </location>
</feature>
<reference evidence="2 3" key="1">
    <citation type="submission" date="2023-03" db="EMBL/GenBank/DDBJ databases">
        <title>High-quality genome of Scylla paramamosain provides insights in environmental adaptation.</title>
        <authorList>
            <person name="Zhang L."/>
        </authorList>
    </citation>
    <scope>NUCLEOTIDE SEQUENCE [LARGE SCALE GENOMIC DNA]</scope>
    <source>
        <strain evidence="2">LZ_2023a</strain>
        <tissue evidence="2">Muscle</tissue>
    </source>
</reference>
<evidence type="ECO:0000256" key="1">
    <source>
        <dbReference type="SAM" id="MobiDB-lite"/>
    </source>
</evidence>
<comment type="caution">
    <text evidence="2">The sequence shown here is derived from an EMBL/GenBank/DDBJ whole genome shotgun (WGS) entry which is preliminary data.</text>
</comment>
<keyword evidence="3" id="KW-1185">Reference proteome</keyword>
<feature type="compositionally biased region" description="Polar residues" evidence="1">
    <location>
        <begin position="477"/>
        <end position="498"/>
    </location>
</feature>
<feature type="region of interest" description="Disordered" evidence="1">
    <location>
        <begin position="460"/>
        <end position="508"/>
    </location>
</feature>
<feature type="compositionally biased region" description="Acidic residues" evidence="1">
    <location>
        <begin position="387"/>
        <end position="401"/>
    </location>
</feature>
<dbReference type="AlphaFoldDB" id="A0AAW0UKE9"/>
<evidence type="ECO:0000313" key="3">
    <source>
        <dbReference type="Proteomes" id="UP001487740"/>
    </source>
</evidence>
<accession>A0AAW0UKE9</accession>
<proteinExistence type="predicted"/>
<dbReference type="Proteomes" id="UP001487740">
    <property type="component" value="Unassembled WGS sequence"/>
</dbReference>
<organism evidence="2 3">
    <name type="scientific">Scylla paramamosain</name>
    <name type="common">Mud crab</name>
    <dbReference type="NCBI Taxonomy" id="85552"/>
    <lineage>
        <taxon>Eukaryota</taxon>
        <taxon>Metazoa</taxon>
        <taxon>Ecdysozoa</taxon>
        <taxon>Arthropoda</taxon>
        <taxon>Crustacea</taxon>
        <taxon>Multicrustacea</taxon>
        <taxon>Malacostraca</taxon>
        <taxon>Eumalacostraca</taxon>
        <taxon>Eucarida</taxon>
        <taxon>Decapoda</taxon>
        <taxon>Pleocyemata</taxon>
        <taxon>Brachyura</taxon>
        <taxon>Eubrachyura</taxon>
        <taxon>Portunoidea</taxon>
        <taxon>Portunidae</taxon>
        <taxon>Portuninae</taxon>
        <taxon>Scylla</taxon>
    </lineage>
</organism>
<feature type="region of interest" description="Disordered" evidence="1">
    <location>
        <begin position="387"/>
        <end position="415"/>
    </location>
</feature>
<name>A0AAW0UKE9_SCYPA</name>
<gene>
    <name evidence="2" type="ORF">O3P69_003429</name>
</gene>
<feature type="compositionally biased region" description="Low complexity" evidence="1">
    <location>
        <begin position="50"/>
        <end position="61"/>
    </location>
</feature>
<sequence>MNTSGNTGSVISAERDAAKGTTESETVNVRDDTACNDDGMPSDDTENPATSQISTTQTTQETDGKEAPDNDQRLKLRHPSAGVKCICFGIVDYLNTALKEADQDAFWESWCGNYGPVLTSAPPTGISDSESDIEPLAVSLNLPLNCSNGTEYEGGGGTPMRSKQCLKLLRWKSCHELLSHRRPRTLKRQLTDCSFQGRFSAGMVEVYDGNLGISVVPVSIGNCNVISSSLRTNIIPRSFSGEKGRVCFKGPASSPPSLVHSTNEKQWVEHNDKKVMFLTDKLLGDDGRRLLGVVKTVRGTHEDFSKEYDRVLRGKLMDVLVGRGGGRVMAAAVLAVYAYTRNVLRSRRPRPQWGCVRGRQRTQTLNEEARREVPAAELDCVLGIQEDDGNGPGLSEDEMQEEWSTGGPDHTASKSLWMPTKETFHRATNESSVRRLHPLLSDAGKTASKAVLIAPPDYRLLSSSDDGSRVPRHYSGASRQSSTRSHLSHMYSSQGNSSGDEDSDTGAELSELERRVLTLSHRRSQLRKQDTNACLIAPPEFKIAEDFYPRGLHGMNEY</sequence>
<feature type="compositionally biased region" description="Basic and acidic residues" evidence="1">
    <location>
        <begin position="62"/>
        <end position="74"/>
    </location>
</feature>
<dbReference type="EMBL" id="JARAKH010000011">
    <property type="protein sequence ID" value="KAK8399300.1"/>
    <property type="molecule type" value="Genomic_DNA"/>
</dbReference>